<evidence type="ECO:0000256" key="17">
    <source>
        <dbReference type="PROSITE-ProRule" id="PRU00023"/>
    </source>
</evidence>
<evidence type="ECO:0000256" key="3">
    <source>
        <dbReference type="ARBA" id="ARBA00022553"/>
    </source>
</evidence>
<dbReference type="Pfam" id="PF24567">
    <property type="entry name" value="ANKLE2_3rd"/>
    <property type="match status" value="1"/>
</dbReference>
<keyword evidence="7" id="KW-0256">Endoplasmic reticulum</keyword>
<feature type="region of interest" description="Disordered" evidence="19">
    <location>
        <begin position="52"/>
        <end position="71"/>
    </location>
</feature>
<evidence type="ECO:0000256" key="8">
    <source>
        <dbReference type="ARBA" id="ARBA00022968"/>
    </source>
</evidence>
<evidence type="ECO:0000259" key="20">
    <source>
        <dbReference type="PROSITE" id="PS50954"/>
    </source>
</evidence>
<evidence type="ECO:0000313" key="22">
    <source>
        <dbReference type="Proteomes" id="UP000014760"/>
    </source>
</evidence>
<dbReference type="EMBL" id="AMQN01012921">
    <property type="status" value="NOT_ANNOTATED_CDS"/>
    <property type="molecule type" value="Genomic_DNA"/>
</dbReference>
<dbReference type="InterPro" id="IPR002110">
    <property type="entry name" value="Ankyrin_rpt"/>
</dbReference>
<proteinExistence type="inferred from homology"/>
<reference evidence="22" key="2">
    <citation type="journal article" date="2013" name="Nature">
        <title>Insights into bilaterian evolution from three spiralian genomes.</title>
        <authorList>
            <person name="Simakov O."/>
            <person name="Marletaz F."/>
            <person name="Cho S.J."/>
            <person name="Edsinger-Gonzales E."/>
            <person name="Havlak P."/>
            <person name="Hellsten U."/>
            <person name="Kuo D.H."/>
            <person name="Larsson T."/>
            <person name="Lv J."/>
            <person name="Arendt D."/>
            <person name="Savage R."/>
            <person name="Osoegawa K."/>
            <person name="de Jong P."/>
            <person name="Grimwood J."/>
            <person name="Chapman J.A."/>
            <person name="Shapiro H."/>
            <person name="Aerts A."/>
            <person name="Otillar R.P."/>
            <person name="Terry A.Y."/>
            <person name="Boore J.L."/>
            <person name="Grigoriev I.V."/>
            <person name="Lindberg D.R."/>
            <person name="Seaver E.C."/>
            <person name="Weisblat D.A."/>
            <person name="Putnam N.H."/>
            <person name="Rokhsar D.S."/>
        </authorList>
    </citation>
    <scope>NUCLEOTIDE SEQUENCE</scope>
    <source>
        <strain evidence="22">I ESC-2004</strain>
    </source>
</reference>
<feature type="domain" description="LEM" evidence="20">
    <location>
        <begin position="9"/>
        <end position="53"/>
    </location>
</feature>
<evidence type="ECO:0000256" key="18">
    <source>
        <dbReference type="SAM" id="Coils"/>
    </source>
</evidence>
<evidence type="ECO:0000256" key="4">
    <source>
        <dbReference type="ARBA" id="ARBA00022618"/>
    </source>
</evidence>
<dbReference type="Pfam" id="PF13857">
    <property type="entry name" value="Ank_5"/>
    <property type="match status" value="1"/>
</dbReference>
<dbReference type="EnsemblMetazoa" id="CapteT228113">
    <property type="protein sequence ID" value="CapteP228113"/>
    <property type="gene ID" value="CapteG228113"/>
</dbReference>
<dbReference type="GO" id="GO:0007399">
    <property type="term" value="P:nervous system development"/>
    <property type="evidence" value="ECO:0007669"/>
    <property type="project" value="UniProtKB-ARBA"/>
</dbReference>
<evidence type="ECO:0000256" key="7">
    <source>
        <dbReference type="ARBA" id="ARBA00022824"/>
    </source>
</evidence>
<reference evidence="22" key="1">
    <citation type="submission" date="2012-12" db="EMBL/GenBank/DDBJ databases">
        <authorList>
            <person name="Hellsten U."/>
            <person name="Grimwood J."/>
            <person name="Chapman J.A."/>
            <person name="Shapiro H."/>
            <person name="Aerts A."/>
            <person name="Otillar R.P."/>
            <person name="Terry A.Y."/>
            <person name="Boore J.L."/>
            <person name="Simakov O."/>
            <person name="Marletaz F."/>
            <person name="Cho S.-J."/>
            <person name="Edsinger-Gonzales E."/>
            <person name="Havlak P."/>
            <person name="Kuo D.-H."/>
            <person name="Larsson T."/>
            <person name="Lv J."/>
            <person name="Arendt D."/>
            <person name="Savage R."/>
            <person name="Osoegawa K."/>
            <person name="de Jong P."/>
            <person name="Lindberg D.R."/>
            <person name="Seaver E.C."/>
            <person name="Weisblat D.A."/>
            <person name="Putnam N.H."/>
            <person name="Grigoriev I.V."/>
            <person name="Rokhsar D.S."/>
        </authorList>
    </citation>
    <scope>NUCLEOTIDE SEQUENCE</scope>
    <source>
        <strain evidence="22">I ESC-2004</strain>
    </source>
</reference>
<reference evidence="21" key="3">
    <citation type="submission" date="2015-06" db="UniProtKB">
        <authorList>
            <consortium name="EnsemblMetazoa"/>
        </authorList>
    </citation>
    <scope>IDENTIFICATION</scope>
</reference>
<dbReference type="OMA" id="DCYLNMP"/>
<dbReference type="Proteomes" id="UP000014760">
    <property type="component" value="Unassembled WGS sequence"/>
</dbReference>
<evidence type="ECO:0000256" key="5">
    <source>
        <dbReference type="ARBA" id="ARBA00022692"/>
    </source>
</evidence>
<keyword evidence="18" id="KW-0175">Coiled coil</keyword>
<keyword evidence="4" id="KW-0132">Cell division</keyword>
<feature type="repeat" description="ANK" evidence="17">
    <location>
        <begin position="271"/>
        <end position="291"/>
    </location>
</feature>
<feature type="region of interest" description="Disordered" evidence="19">
    <location>
        <begin position="633"/>
        <end position="670"/>
    </location>
</feature>
<evidence type="ECO:0000256" key="9">
    <source>
        <dbReference type="ARBA" id="ARBA00022989"/>
    </source>
</evidence>
<comment type="subcellular location">
    <subcellularLocation>
        <location evidence="1">Endoplasmic reticulum membrane</location>
        <topology evidence="1">Single-pass membrane protein</topology>
    </subcellularLocation>
</comment>
<keyword evidence="22" id="KW-1185">Reference proteome</keyword>
<evidence type="ECO:0000256" key="16">
    <source>
        <dbReference type="ARBA" id="ARBA00081980"/>
    </source>
</evidence>
<dbReference type="InterPro" id="IPR056237">
    <property type="entry name" value="ANKLE2_3rd"/>
</dbReference>
<dbReference type="Pfam" id="PF03020">
    <property type="entry name" value="LEM"/>
    <property type="match status" value="1"/>
</dbReference>
<dbReference type="FunFam" id="1.10.720.40:FF:000001">
    <property type="entry name" value="LEM domain containing 2, isoform CRA_a"/>
    <property type="match status" value="1"/>
</dbReference>
<evidence type="ECO:0000256" key="14">
    <source>
        <dbReference type="ARBA" id="ARBA00063367"/>
    </source>
</evidence>
<dbReference type="GO" id="GO:0031468">
    <property type="term" value="P:nuclear membrane reassembly"/>
    <property type="evidence" value="ECO:0007669"/>
    <property type="project" value="UniProtKB-ARBA"/>
</dbReference>
<dbReference type="InterPro" id="IPR036770">
    <property type="entry name" value="Ankyrin_rpt-contain_sf"/>
</dbReference>
<keyword evidence="5" id="KW-0812">Transmembrane</keyword>
<dbReference type="FunFam" id="1.25.40.20:FF:000072">
    <property type="entry name" value="Ankyrin repeat and LEM domain containing 2"/>
    <property type="match status" value="1"/>
</dbReference>
<dbReference type="PROSITE" id="PS50088">
    <property type="entry name" value="ANK_REPEAT"/>
    <property type="match status" value="1"/>
</dbReference>
<dbReference type="PANTHER" id="PTHR12349">
    <property type="entry name" value="ANKYRIN REPEAT AND LEM DOMAIN-CONTAINING PROTEIN 2"/>
    <property type="match status" value="1"/>
</dbReference>
<comment type="function">
    <text evidence="13">Involved in mitotic nuclear envelope reassembly by promoting dephosphorylation of BAF/BANF1 during mitotic exit. Coordinates the control of BAF/BANF1 dephosphorylation by inhibiting VRK1 kinase and promoting dephosphorylation of BAF/BANF1 by protein phosphatase 2A (PP2A), thereby facilitating nuclear envelope assembly. May regulate nuclear localization of VRK1 in non-dividing cells. It is unclear whether it acts as a real PP2A regulatory subunit or whether it is involved in recruitment of the PP2A complex. Involved in brain development.</text>
</comment>
<dbReference type="SMART" id="SM00248">
    <property type="entry name" value="ANK"/>
    <property type="match status" value="2"/>
</dbReference>
<dbReference type="HOGENOM" id="CLU_017564_0_0_1"/>
<dbReference type="GO" id="GO:0051721">
    <property type="term" value="F:protein phosphatase 2A binding"/>
    <property type="evidence" value="ECO:0007669"/>
    <property type="project" value="TreeGrafter"/>
</dbReference>
<dbReference type="GO" id="GO:0005789">
    <property type="term" value="C:endoplasmic reticulum membrane"/>
    <property type="evidence" value="ECO:0007669"/>
    <property type="project" value="UniProtKB-SubCell"/>
</dbReference>
<dbReference type="AlphaFoldDB" id="X2B040"/>
<evidence type="ECO:0000256" key="2">
    <source>
        <dbReference type="ARBA" id="ARBA00007597"/>
    </source>
</evidence>
<keyword evidence="11" id="KW-0472">Membrane</keyword>
<dbReference type="CDD" id="cd12934">
    <property type="entry name" value="LEM"/>
    <property type="match status" value="1"/>
</dbReference>
<evidence type="ECO:0000256" key="19">
    <source>
        <dbReference type="SAM" id="MobiDB-lite"/>
    </source>
</evidence>
<dbReference type="SMART" id="SM00540">
    <property type="entry name" value="LEM"/>
    <property type="match status" value="1"/>
</dbReference>
<dbReference type="Gene3D" id="1.10.720.40">
    <property type="match status" value="1"/>
</dbReference>
<evidence type="ECO:0000256" key="1">
    <source>
        <dbReference type="ARBA" id="ARBA00004389"/>
    </source>
</evidence>
<keyword evidence="3" id="KW-0597">Phosphoprotein</keyword>
<keyword evidence="9" id="KW-1133">Transmembrane helix</keyword>
<evidence type="ECO:0000256" key="11">
    <source>
        <dbReference type="ARBA" id="ARBA00023136"/>
    </source>
</evidence>
<feature type="coiled-coil region" evidence="18">
    <location>
        <begin position="468"/>
        <end position="502"/>
    </location>
</feature>
<name>X2B040_CAPTE</name>
<dbReference type="Gene3D" id="1.25.40.20">
    <property type="entry name" value="Ankyrin repeat-containing domain"/>
    <property type="match status" value="1"/>
</dbReference>
<evidence type="ECO:0000256" key="13">
    <source>
        <dbReference type="ARBA" id="ARBA00056222"/>
    </source>
</evidence>
<sequence length="690" mass="78850">MAKNQEELMKEIVLLSDKELSAQLRSLNEHIGPINRSTRKLYEKKLYKRKYGEAEETSTATDEENCNNSSKTATEFLPTEPVKQCSVFYGVQVDPDDRSESVQSCVLTDEKEFRELLKKVPRARFKKFNQESAASAFLQCDISSPKPPPIPERLPPTEASEFRSVKVQELMKLGREIELGNVNVVRETIWSNPRYLITSGDTPTILKMSARYNALHNACAKNQAAICQLLLDILENMNFYRLLYPTDSEETQRNRMEYLQDMYLNMPDKGLNESPLHFACKYGHADVVKVLATHPKCDKSFRNRDGKTPAEVICDRATNATRELYDKIQELLEDQYYVPLLRNDDSIPCVGQPWSPTVKGSLVDRSPALPFGPAIVHSSPKELLTMRACAGPMSPKQAEHFRKTWLTPPSPSPKDRRKWEEMRRGDFDKGMERVGRTLADDMKVGWKEHWEFLHSFTDLSSPNGLQQLERHLAERAGNARQREKLENDLNEVSDNLKRITLDDNQRQPVDLNVTPNYVQYLDLVEGNNQRGTRTDSFDVLQRFASLALDRSSSSESSDSYVSARSELEEEPINDLNRDSPVYLVGNEPCKTDLDVYRALVNADVSEEEFPLVHRWLLNVKNFSDVTRNQWRTPRRNTQLTPLRLAATSPADESPSFHSDSSLSEDDSGTENNFNRVKVNLMLDFAKVNNS</sequence>
<dbReference type="PROSITE" id="PS50954">
    <property type="entry name" value="LEM"/>
    <property type="match status" value="1"/>
</dbReference>
<evidence type="ECO:0000256" key="6">
    <source>
        <dbReference type="ARBA" id="ARBA00022776"/>
    </source>
</evidence>
<keyword evidence="8" id="KW-0735">Signal-anchor</keyword>
<dbReference type="PROSITE" id="PS50297">
    <property type="entry name" value="ANK_REP_REGION"/>
    <property type="match status" value="1"/>
</dbReference>
<dbReference type="SUPFAM" id="SSF63451">
    <property type="entry name" value="LEM domain"/>
    <property type="match status" value="1"/>
</dbReference>
<dbReference type="PANTHER" id="PTHR12349:SF4">
    <property type="entry name" value="ANKYRIN REPEAT AND LEM DOMAIN-CONTAINING PROTEIN 2"/>
    <property type="match status" value="1"/>
</dbReference>
<evidence type="ECO:0000256" key="10">
    <source>
        <dbReference type="ARBA" id="ARBA00023043"/>
    </source>
</evidence>
<feature type="region of interest" description="Disordered" evidence="19">
    <location>
        <begin position="399"/>
        <end position="419"/>
    </location>
</feature>
<dbReference type="SUPFAM" id="SSF48403">
    <property type="entry name" value="Ankyrin repeat"/>
    <property type="match status" value="1"/>
</dbReference>
<comment type="subunit">
    <text evidence="14">Interacts with BAF/BANF1. Interacts with protein phosphatase 2A (PP2A) components PPP2C (PPP2CA or PPP2CB) and PPP2R1A.</text>
</comment>
<keyword evidence="12" id="KW-0131">Cell cycle</keyword>
<evidence type="ECO:0000256" key="15">
    <source>
        <dbReference type="ARBA" id="ARBA00074558"/>
    </source>
</evidence>
<dbReference type="GO" id="GO:0051301">
    <property type="term" value="P:cell division"/>
    <property type="evidence" value="ECO:0007669"/>
    <property type="project" value="UniProtKB-KW"/>
</dbReference>
<keyword evidence="6" id="KW-0498">Mitosis</keyword>
<organism evidence="21 22">
    <name type="scientific">Capitella teleta</name>
    <name type="common">Polychaete worm</name>
    <dbReference type="NCBI Taxonomy" id="283909"/>
    <lineage>
        <taxon>Eukaryota</taxon>
        <taxon>Metazoa</taxon>
        <taxon>Spiralia</taxon>
        <taxon>Lophotrochozoa</taxon>
        <taxon>Annelida</taxon>
        <taxon>Polychaeta</taxon>
        <taxon>Sedentaria</taxon>
        <taxon>Scolecida</taxon>
        <taxon>Capitellidae</taxon>
        <taxon>Capitella</taxon>
    </lineage>
</organism>
<comment type="similarity">
    <text evidence="2">Belongs to the ANKLE2 family.</text>
</comment>
<evidence type="ECO:0000256" key="12">
    <source>
        <dbReference type="ARBA" id="ARBA00023306"/>
    </source>
</evidence>
<protein>
    <recommendedName>
        <fullName evidence="15">Ankyrin repeat and LEM domain-containing protein 2</fullName>
    </recommendedName>
    <alternativeName>
        <fullName evidence="16">LEM domain-containing protein 4</fullName>
    </alternativeName>
</protein>
<keyword evidence="10 17" id="KW-0040">ANK repeat</keyword>
<accession>X2B040</accession>
<dbReference type="InterPro" id="IPR003887">
    <property type="entry name" value="LEM_dom"/>
</dbReference>
<dbReference type="InterPro" id="IPR011015">
    <property type="entry name" value="LEM/LEM-like_dom_sf"/>
</dbReference>
<evidence type="ECO:0000313" key="21">
    <source>
        <dbReference type="EnsemblMetazoa" id="CapteP228113"/>
    </source>
</evidence>